<comment type="caution">
    <text evidence="2">The sequence shown here is derived from an EMBL/GenBank/DDBJ whole genome shotgun (WGS) entry which is preliminary data.</text>
</comment>
<evidence type="ECO:0008006" key="4">
    <source>
        <dbReference type="Google" id="ProtNLM"/>
    </source>
</evidence>
<reference evidence="2 3" key="1">
    <citation type="submission" date="2020-08" db="EMBL/GenBank/DDBJ databases">
        <title>Genomic Encyclopedia of Type Strains, Phase IV (KMG-IV): sequencing the most valuable type-strain genomes for metagenomic binning, comparative biology and taxonomic classification.</title>
        <authorList>
            <person name="Goeker M."/>
        </authorList>
    </citation>
    <scope>NUCLEOTIDE SEQUENCE [LARGE SCALE GENOMIC DNA]</scope>
    <source>
        <strain evidence="2 3">DSM 24105</strain>
    </source>
</reference>
<evidence type="ECO:0000256" key="1">
    <source>
        <dbReference type="SAM" id="MobiDB-lite"/>
    </source>
</evidence>
<feature type="region of interest" description="Disordered" evidence="1">
    <location>
        <begin position="43"/>
        <end position="62"/>
    </location>
</feature>
<dbReference type="Proteomes" id="UP000517759">
    <property type="component" value="Unassembled WGS sequence"/>
</dbReference>
<dbReference type="AlphaFoldDB" id="A0A7W6F4W0"/>
<evidence type="ECO:0000313" key="3">
    <source>
        <dbReference type="Proteomes" id="UP000517759"/>
    </source>
</evidence>
<accession>A0A7W6F4W0</accession>
<sequence>MTTIASQAVQMQAGAQSQSIGIAVARQQIAADQAVAALVAGTAASTSPSPPPGQGQVVDLKV</sequence>
<organism evidence="2 3">
    <name type="scientific">Methylobacterium brachythecii</name>
    <dbReference type="NCBI Taxonomy" id="1176177"/>
    <lineage>
        <taxon>Bacteria</taxon>
        <taxon>Pseudomonadati</taxon>
        <taxon>Pseudomonadota</taxon>
        <taxon>Alphaproteobacteria</taxon>
        <taxon>Hyphomicrobiales</taxon>
        <taxon>Methylobacteriaceae</taxon>
        <taxon>Methylobacterium</taxon>
    </lineage>
</organism>
<dbReference type="EMBL" id="JACIDN010000001">
    <property type="protein sequence ID" value="MBB3900589.1"/>
    <property type="molecule type" value="Genomic_DNA"/>
</dbReference>
<proteinExistence type="predicted"/>
<gene>
    <name evidence="2" type="ORF">GGR33_000069</name>
</gene>
<evidence type="ECO:0000313" key="2">
    <source>
        <dbReference type="EMBL" id="MBB3900589.1"/>
    </source>
</evidence>
<name>A0A7W6F4W0_9HYPH</name>
<protein>
    <recommendedName>
        <fullName evidence="4">Motility protein</fullName>
    </recommendedName>
</protein>
<dbReference type="RefSeq" id="WP_183501373.1">
    <property type="nucleotide sequence ID" value="NZ_BSPG01000005.1"/>
</dbReference>